<evidence type="ECO:0000256" key="1">
    <source>
        <dbReference type="ARBA" id="ARBA00007435"/>
    </source>
</evidence>
<dbReference type="EMBL" id="LCQQ01000052">
    <property type="protein sequence ID" value="KKW19640.1"/>
    <property type="molecule type" value="Genomic_DNA"/>
</dbReference>
<protein>
    <submittedName>
        <fullName evidence="3">Excinuclease ABC C subunit domain protein</fullName>
    </submittedName>
</protein>
<organism evidence="3 4">
    <name type="scientific">Candidatus Adlerbacteria bacterium GW2011_GWC1_50_9</name>
    <dbReference type="NCBI Taxonomy" id="1618608"/>
    <lineage>
        <taxon>Bacteria</taxon>
        <taxon>Candidatus Adleribacteriota</taxon>
    </lineage>
</organism>
<dbReference type="SUPFAM" id="SSF82771">
    <property type="entry name" value="GIY-YIG endonuclease"/>
    <property type="match status" value="1"/>
</dbReference>
<evidence type="ECO:0000313" key="3">
    <source>
        <dbReference type="EMBL" id="KKW19640.1"/>
    </source>
</evidence>
<dbReference type="PROSITE" id="PS50164">
    <property type="entry name" value="GIY_YIG"/>
    <property type="match status" value="1"/>
</dbReference>
<sequence>FRLSRACGHGRFLVTFATRWVSPMYFVYILQCGDGTLYTGITTDMVRRLEEHKKGLGGHYTKAKRAEKIVFTEKHPDRSSALKREAEIKKLTRKKKLELIRRYRS</sequence>
<dbReference type="InterPro" id="IPR050190">
    <property type="entry name" value="UPF0213_domain"/>
</dbReference>
<dbReference type="Proteomes" id="UP000034201">
    <property type="component" value="Unassembled WGS sequence"/>
</dbReference>
<feature type="domain" description="GIY-YIG" evidence="2">
    <location>
        <begin position="23"/>
        <end position="99"/>
    </location>
</feature>
<name>A0A0G1WM44_9BACT</name>
<evidence type="ECO:0000259" key="2">
    <source>
        <dbReference type="PROSITE" id="PS50164"/>
    </source>
</evidence>
<dbReference type="InterPro" id="IPR000305">
    <property type="entry name" value="GIY-YIG_endonuc"/>
</dbReference>
<proteinExistence type="inferred from homology"/>
<evidence type="ECO:0000313" key="4">
    <source>
        <dbReference type="Proteomes" id="UP000034201"/>
    </source>
</evidence>
<dbReference type="PANTHER" id="PTHR34477:SF1">
    <property type="entry name" value="UPF0213 PROTEIN YHBQ"/>
    <property type="match status" value="1"/>
</dbReference>
<comment type="caution">
    <text evidence="3">The sequence shown here is derived from an EMBL/GenBank/DDBJ whole genome shotgun (WGS) entry which is preliminary data.</text>
</comment>
<accession>A0A0G1WM44</accession>
<dbReference type="InterPro" id="IPR035901">
    <property type="entry name" value="GIY-YIG_endonuc_sf"/>
</dbReference>
<dbReference type="Pfam" id="PF01541">
    <property type="entry name" value="GIY-YIG"/>
    <property type="match status" value="1"/>
</dbReference>
<dbReference type="AlphaFoldDB" id="A0A0G1WM44"/>
<gene>
    <name evidence="3" type="ORF">UY61_C0052G0006</name>
</gene>
<comment type="similarity">
    <text evidence="1">Belongs to the UPF0213 family.</text>
</comment>
<dbReference type="PANTHER" id="PTHR34477">
    <property type="entry name" value="UPF0213 PROTEIN YHBQ"/>
    <property type="match status" value="1"/>
</dbReference>
<dbReference type="Gene3D" id="3.40.1440.10">
    <property type="entry name" value="GIY-YIG endonuclease"/>
    <property type="match status" value="1"/>
</dbReference>
<dbReference type="CDD" id="cd10456">
    <property type="entry name" value="GIY-YIG_UPF0213"/>
    <property type="match status" value="1"/>
</dbReference>
<reference evidence="3 4" key="1">
    <citation type="journal article" date="2015" name="Nature">
        <title>rRNA introns, odd ribosomes, and small enigmatic genomes across a large radiation of phyla.</title>
        <authorList>
            <person name="Brown C.T."/>
            <person name="Hug L.A."/>
            <person name="Thomas B.C."/>
            <person name="Sharon I."/>
            <person name="Castelle C.J."/>
            <person name="Singh A."/>
            <person name="Wilkins M.J."/>
            <person name="Williams K.H."/>
            <person name="Banfield J.F."/>
        </authorList>
    </citation>
    <scope>NUCLEOTIDE SEQUENCE [LARGE SCALE GENOMIC DNA]</scope>
</reference>
<feature type="non-terminal residue" evidence="3">
    <location>
        <position position="1"/>
    </location>
</feature>